<evidence type="ECO:0000256" key="1">
    <source>
        <dbReference type="ARBA" id="ARBA00022617"/>
    </source>
</evidence>
<dbReference type="Gene3D" id="2.120.10.30">
    <property type="entry name" value="TolB, C-terminal domain"/>
    <property type="match status" value="1"/>
</dbReference>
<dbReference type="InterPro" id="IPR011042">
    <property type="entry name" value="6-blade_b-propeller_TolB-like"/>
</dbReference>
<keyword evidence="3 4" id="KW-0408">Iron</keyword>
<keyword evidence="1 4" id="KW-0349">Heme</keyword>
<organism evidence="7 8">
    <name type="scientific">Enhydrobacter aerosaccus</name>
    <dbReference type="NCBI Taxonomy" id="225324"/>
    <lineage>
        <taxon>Bacteria</taxon>
        <taxon>Pseudomonadati</taxon>
        <taxon>Pseudomonadota</taxon>
        <taxon>Alphaproteobacteria</taxon>
        <taxon>Hyphomicrobiales</taxon>
        <taxon>Enhydrobacter</taxon>
    </lineage>
</organism>
<protein>
    <submittedName>
        <fullName evidence="7">Glucose/arabinose dehydrogenase, beta-propeller fold</fullName>
    </submittedName>
</protein>
<dbReference type="GO" id="GO:0009055">
    <property type="term" value="F:electron transfer activity"/>
    <property type="evidence" value="ECO:0007669"/>
    <property type="project" value="InterPro"/>
</dbReference>
<gene>
    <name evidence="7" type="ORF">SAMN02745126_01695</name>
</gene>
<dbReference type="GO" id="GO:0046872">
    <property type="term" value="F:metal ion binding"/>
    <property type="evidence" value="ECO:0007669"/>
    <property type="project" value="UniProtKB-KW"/>
</dbReference>
<feature type="region of interest" description="Disordered" evidence="5">
    <location>
        <begin position="455"/>
        <end position="507"/>
    </location>
</feature>
<dbReference type="SUPFAM" id="SSF50952">
    <property type="entry name" value="Soluble quinoprotein glucose dehydrogenase"/>
    <property type="match status" value="1"/>
</dbReference>
<dbReference type="InterPro" id="IPR054539">
    <property type="entry name" value="Beta-prop_PDH"/>
</dbReference>
<dbReference type="AlphaFoldDB" id="A0A1T4LSQ3"/>
<dbReference type="GO" id="GO:0020037">
    <property type="term" value="F:heme binding"/>
    <property type="evidence" value="ECO:0007669"/>
    <property type="project" value="InterPro"/>
</dbReference>
<evidence type="ECO:0000313" key="8">
    <source>
        <dbReference type="Proteomes" id="UP000190092"/>
    </source>
</evidence>
<dbReference type="SUPFAM" id="SSF46626">
    <property type="entry name" value="Cytochrome c"/>
    <property type="match status" value="1"/>
</dbReference>
<dbReference type="Pfam" id="PF22807">
    <property type="entry name" value="TrAA12"/>
    <property type="match status" value="1"/>
</dbReference>
<evidence type="ECO:0000259" key="6">
    <source>
        <dbReference type="PROSITE" id="PS51007"/>
    </source>
</evidence>
<dbReference type="InterPro" id="IPR011041">
    <property type="entry name" value="Quinoprot_gluc/sorb_DH_b-prop"/>
</dbReference>
<reference evidence="8" key="1">
    <citation type="submission" date="2017-02" db="EMBL/GenBank/DDBJ databases">
        <authorList>
            <person name="Varghese N."/>
            <person name="Submissions S."/>
        </authorList>
    </citation>
    <scope>NUCLEOTIDE SEQUENCE [LARGE SCALE GENOMIC DNA]</scope>
    <source>
        <strain evidence="8">ATCC 27094</strain>
    </source>
</reference>
<dbReference type="PROSITE" id="PS51007">
    <property type="entry name" value="CYTC"/>
    <property type="match status" value="1"/>
</dbReference>
<evidence type="ECO:0000256" key="2">
    <source>
        <dbReference type="ARBA" id="ARBA00022723"/>
    </source>
</evidence>
<evidence type="ECO:0000313" key="7">
    <source>
        <dbReference type="EMBL" id="SJZ57742.1"/>
    </source>
</evidence>
<keyword evidence="8" id="KW-1185">Reference proteome</keyword>
<keyword evidence="2 4" id="KW-0479">Metal-binding</keyword>
<dbReference type="PANTHER" id="PTHR33546">
    <property type="entry name" value="LARGE, MULTIFUNCTIONAL SECRETED PROTEIN-RELATED"/>
    <property type="match status" value="1"/>
</dbReference>
<dbReference type="InterPro" id="IPR036909">
    <property type="entry name" value="Cyt_c-like_dom_sf"/>
</dbReference>
<dbReference type="STRING" id="225324.SAMN02745126_01695"/>
<accession>A0A1T4LSQ3</accession>
<dbReference type="InterPro" id="IPR009056">
    <property type="entry name" value="Cyt_c-like_dom"/>
</dbReference>
<dbReference type="Pfam" id="PF13442">
    <property type="entry name" value="Cytochrome_CBB3"/>
    <property type="match status" value="1"/>
</dbReference>
<name>A0A1T4LSQ3_9HYPH</name>
<evidence type="ECO:0000256" key="3">
    <source>
        <dbReference type="ARBA" id="ARBA00023004"/>
    </source>
</evidence>
<evidence type="ECO:0000256" key="4">
    <source>
        <dbReference type="PROSITE-ProRule" id="PRU00433"/>
    </source>
</evidence>
<sequence>MKISTRRGMLVAGVLTMLVTTLVTAAGLLSIQAVAQSAGGPGSPRTSSCPGDNSGLSLSPGFCATIFADNLGHVRHMAVAPDGTLYANTWSGRYYAASPAPPGGFLRALRDTKGSGRADVVQRFGTAHEAGASGGTGIALYNGGLYVEEGDRILRYALPAGQMVPTGSPTVVVSGMPLTGDHPMHPFVIDAKGNLFVDSGSATNACQAQNRIRGSRGLSPCTEKETRAGTWRFDANKTGQTFSPAQRYASGIRNGEGFAFDAAGRLFATQHGRDQLFQNWPQLYTAEQGADLPAEELIELRSGADYGWPECYYDQEQNKLVLAPEYGGDGGKTVGLCAQRTAPVAAFPGHWAPNDLALYLGSKFPAGYRGGAFIAFHGSWNRAPLPQGGYNVVFQPLADGKASGPYVVFADGFAGAYKEPGRAAFRPSGLAVAPDGALYVSDDVHGRIWRITYTGDGSDKVAPAPSPTTMTTAAQGAVPPEGTHPDAGRASVPLPTPPGSSPDQVAQGDRIFHGEASNGTCSGCHGSDAGGTPVGPSLKSGQWMWSDGSLSGLEGVIAKGVPQPKRYQGVMPPMGGSSLTQADLAAVAAYVWAISHANNGHGQGG</sequence>
<dbReference type="Proteomes" id="UP000190092">
    <property type="component" value="Unassembled WGS sequence"/>
</dbReference>
<dbReference type="PANTHER" id="PTHR33546:SF1">
    <property type="entry name" value="LARGE, MULTIFUNCTIONAL SECRETED PROTEIN"/>
    <property type="match status" value="1"/>
</dbReference>
<evidence type="ECO:0000256" key="5">
    <source>
        <dbReference type="SAM" id="MobiDB-lite"/>
    </source>
</evidence>
<feature type="domain" description="Cytochrome c" evidence="6">
    <location>
        <begin position="503"/>
        <end position="595"/>
    </location>
</feature>
<proteinExistence type="predicted"/>
<dbReference type="Gene3D" id="1.10.760.10">
    <property type="entry name" value="Cytochrome c-like domain"/>
    <property type="match status" value="1"/>
</dbReference>
<dbReference type="EMBL" id="FUWJ01000001">
    <property type="protein sequence ID" value="SJZ57742.1"/>
    <property type="molecule type" value="Genomic_DNA"/>
</dbReference>